<proteinExistence type="predicted"/>
<dbReference type="AlphaFoldDB" id="A0A9Q8YDY2"/>
<accession>A0A9Q8YDY2</accession>
<evidence type="ECO:0000313" key="1">
    <source>
        <dbReference type="EMBL" id="USJ27133.1"/>
    </source>
</evidence>
<gene>
    <name evidence="1" type="ORF">NE863_32080</name>
</gene>
<organism evidence="1 2">
    <name type="scientific">Ensifer adhaerens</name>
    <name type="common">Sinorhizobium morelense</name>
    <dbReference type="NCBI Taxonomy" id="106592"/>
    <lineage>
        <taxon>Bacteria</taxon>
        <taxon>Pseudomonadati</taxon>
        <taxon>Pseudomonadota</taxon>
        <taxon>Alphaproteobacteria</taxon>
        <taxon>Hyphomicrobiales</taxon>
        <taxon>Rhizobiaceae</taxon>
        <taxon>Sinorhizobium/Ensifer group</taxon>
        <taxon>Ensifer</taxon>
    </lineage>
</organism>
<geneLocation type="plasmid" evidence="1 2">
    <name>pB</name>
</geneLocation>
<dbReference type="Proteomes" id="UP001055460">
    <property type="component" value="Plasmid pB"/>
</dbReference>
<protein>
    <submittedName>
        <fullName evidence="1">Uncharacterized protein</fullName>
    </submittedName>
</protein>
<evidence type="ECO:0000313" key="2">
    <source>
        <dbReference type="Proteomes" id="UP001055460"/>
    </source>
</evidence>
<keyword evidence="1" id="KW-0614">Plasmid</keyword>
<sequence>MTAGPRIVLNIDRLRVHGVHASDAAALAKGLRTALAAQLAANGGALAGQGGADHLRLSLPPAAGRGPNALGRLAGQRIAGALTRPKGGG</sequence>
<name>A0A9Q8YDY2_ENSAD</name>
<reference evidence="1" key="1">
    <citation type="submission" date="2022-06" db="EMBL/GenBank/DDBJ databases">
        <title>Physiological and biochemical characterization and genomic elucidation of a strain of the genus Ensifer adhaerens M8 that combines arsenic oxidation and chromium reduction.</title>
        <authorList>
            <person name="Li X."/>
            <person name="Yu c."/>
        </authorList>
    </citation>
    <scope>NUCLEOTIDE SEQUENCE</scope>
    <source>
        <strain evidence="1">M8</strain>
        <plasmid evidence="1">pB</plasmid>
    </source>
</reference>
<dbReference type="EMBL" id="CP098809">
    <property type="protein sequence ID" value="USJ27133.1"/>
    <property type="molecule type" value="Genomic_DNA"/>
</dbReference>
<dbReference type="RefSeq" id="WP_060519078.1">
    <property type="nucleotide sequence ID" value="NZ_CAXURO020000003.1"/>
</dbReference>